<proteinExistence type="predicted"/>
<evidence type="ECO:0000313" key="3">
    <source>
        <dbReference type="Proteomes" id="UP000280685"/>
    </source>
</evidence>
<organism evidence="2 3">
    <name type="scientific">Podospora comata</name>
    <dbReference type="NCBI Taxonomy" id="48703"/>
    <lineage>
        <taxon>Eukaryota</taxon>
        <taxon>Fungi</taxon>
        <taxon>Dikarya</taxon>
        <taxon>Ascomycota</taxon>
        <taxon>Pezizomycotina</taxon>
        <taxon>Sordariomycetes</taxon>
        <taxon>Sordariomycetidae</taxon>
        <taxon>Sordariales</taxon>
        <taxon>Podosporaceae</taxon>
        <taxon>Podospora</taxon>
    </lineage>
</organism>
<evidence type="ECO:0000256" key="1">
    <source>
        <dbReference type="SAM" id="MobiDB-lite"/>
    </source>
</evidence>
<keyword evidence="3" id="KW-1185">Reference proteome</keyword>
<evidence type="ECO:0000313" key="2">
    <source>
        <dbReference type="EMBL" id="VBB73625.1"/>
    </source>
</evidence>
<gene>
    <name evidence="2" type="ORF">PODCO_120428</name>
</gene>
<accession>A0ABY6RZ94</accession>
<protein>
    <submittedName>
        <fullName evidence="2">Uncharacterized protein</fullName>
    </submittedName>
</protein>
<name>A0ABY6RZ94_PODCO</name>
<dbReference type="Proteomes" id="UP000280685">
    <property type="component" value="Chromosome 1"/>
</dbReference>
<reference evidence="2" key="1">
    <citation type="submission" date="2018-02" db="EMBL/GenBank/DDBJ databases">
        <authorList>
            <person name="Silar P."/>
        </authorList>
    </citation>
    <scope>NUCLEOTIDE SEQUENCE [LARGE SCALE GENOMIC DNA]</scope>
    <source>
        <strain evidence="2">T</strain>
    </source>
</reference>
<feature type="region of interest" description="Disordered" evidence="1">
    <location>
        <begin position="184"/>
        <end position="226"/>
    </location>
</feature>
<sequence length="226" mass="25105">METPTYAINNCDGMILRGQHLTVQRKQSKVAKTRLATRYIGKNELTEVNKTQPHHDDQVAIRRGNFTGQIYNGPNSTANALASYNNNSPSGYNQGHQGYQGHQMPIHHHEPQHYQRYAGPAMPPMPYIPGDGAAVGMSGMPVHPATVSPSFAQSFPVHPPGHTPPGMMSAWPVITNNTPTRHHQAYNPNPAFAPTQRRAPDRSCAQPRRDHTRYFYQPADADIVEE</sequence>
<dbReference type="EMBL" id="LR026964">
    <property type="protein sequence ID" value="VBB73625.1"/>
    <property type="molecule type" value="Genomic_DNA"/>
</dbReference>